<name>A0A9J8CD47_CYPCA</name>
<organism evidence="17 18">
    <name type="scientific">Cyprinus carpio carpio</name>
    <dbReference type="NCBI Taxonomy" id="630221"/>
    <lineage>
        <taxon>Eukaryota</taxon>
        <taxon>Metazoa</taxon>
        <taxon>Chordata</taxon>
        <taxon>Craniata</taxon>
        <taxon>Vertebrata</taxon>
        <taxon>Euteleostomi</taxon>
        <taxon>Actinopterygii</taxon>
        <taxon>Neopterygii</taxon>
        <taxon>Teleostei</taxon>
        <taxon>Ostariophysi</taxon>
        <taxon>Cypriniformes</taxon>
        <taxon>Cyprinidae</taxon>
        <taxon>Cyprininae</taxon>
        <taxon>Cyprinus</taxon>
    </lineage>
</organism>
<dbReference type="InterPro" id="IPR002320">
    <property type="entry name" value="Thr-tRNA-ligase_IIa"/>
</dbReference>
<dbReference type="NCBIfam" id="TIGR00418">
    <property type="entry name" value="thrS"/>
    <property type="match status" value="1"/>
</dbReference>
<evidence type="ECO:0000256" key="6">
    <source>
        <dbReference type="ARBA" id="ARBA00022741"/>
    </source>
</evidence>
<keyword evidence="13" id="KW-0175">Coiled coil</keyword>
<dbReference type="Pfam" id="PF02824">
    <property type="entry name" value="TGS"/>
    <property type="match status" value="1"/>
</dbReference>
<dbReference type="GO" id="GO:0006435">
    <property type="term" value="P:threonyl-tRNA aminoacylation"/>
    <property type="evidence" value="ECO:0007669"/>
    <property type="project" value="InterPro"/>
</dbReference>
<feature type="domain" description="TGS" evidence="16">
    <location>
        <begin position="152"/>
        <end position="214"/>
    </location>
</feature>
<evidence type="ECO:0000256" key="2">
    <source>
        <dbReference type="ARBA" id="ARBA00008226"/>
    </source>
</evidence>
<protein>
    <recommendedName>
        <fullName evidence="3">threonine--tRNA ligase</fullName>
        <ecNumber evidence="3">6.1.1.3</ecNumber>
    </recommendedName>
    <alternativeName>
        <fullName evidence="10">Threonyl-tRNA synthetase</fullName>
    </alternativeName>
</protein>
<dbReference type="InterPro" id="IPR018163">
    <property type="entry name" value="Thr/Ala-tRNA-synth_IIc_edit"/>
</dbReference>
<accession>A0A9J8CD47</accession>
<feature type="compositionally biased region" description="Basic and acidic residues" evidence="14">
    <location>
        <begin position="80"/>
        <end position="90"/>
    </location>
</feature>
<dbReference type="InterPro" id="IPR002314">
    <property type="entry name" value="aa-tRNA-synt_IIb"/>
</dbReference>
<dbReference type="FunFam" id="3.10.20.30:FF:000006">
    <property type="entry name" value="Threonine--tRNA ligase, cytoplasmic"/>
    <property type="match status" value="1"/>
</dbReference>
<dbReference type="InterPro" id="IPR033728">
    <property type="entry name" value="ThrRS_core"/>
</dbReference>
<dbReference type="InterPro" id="IPR036621">
    <property type="entry name" value="Anticodon-bd_dom_sf"/>
</dbReference>
<keyword evidence="7" id="KW-0067">ATP-binding</keyword>
<dbReference type="SUPFAM" id="SSF52954">
    <property type="entry name" value="Class II aaRS ABD-related"/>
    <property type="match status" value="1"/>
</dbReference>
<comment type="catalytic activity">
    <reaction evidence="11">
        <text>tRNA(Thr) + L-threonine + ATP = L-threonyl-tRNA(Thr) + AMP + diphosphate + H(+)</text>
        <dbReference type="Rhea" id="RHEA:24624"/>
        <dbReference type="Rhea" id="RHEA-COMP:9670"/>
        <dbReference type="Rhea" id="RHEA-COMP:9704"/>
        <dbReference type="ChEBI" id="CHEBI:15378"/>
        <dbReference type="ChEBI" id="CHEBI:30616"/>
        <dbReference type="ChEBI" id="CHEBI:33019"/>
        <dbReference type="ChEBI" id="CHEBI:57926"/>
        <dbReference type="ChEBI" id="CHEBI:78442"/>
        <dbReference type="ChEBI" id="CHEBI:78534"/>
        <dbReference type="ChEBI" id="CHEBI:456215"/>
        <dbReference type="EC" id="6.1.1.3"/>
    </reaction>
</comment>
<keyword evidence="9" id="KW-0030">Aminoacyl-tRNA synthetase</keyword>
<dbReference type="InterPro" id="IPR045864">
    <property type="entry name" value="aa-tRNA-synth_II/BPL/LPL"/>
</dbReference>
<reference evidence="17" key="2">
    <citation type="submission" date="2025-09" db="UniProtKB">
        <authorList>
            <consortium name="Ensembl"/>
        </authorList>
    </citation>
    <scope>IDENTIFICATION</scope>
</reference>
<evidence type="ECO:0000256" key="11">
    <source>
        <dbReference type="ARBA" id="ARBA00049515"/>
    </source>
</evidence>
<dbReference type="PRINTS" id="PR01047">
    <property type="entry name" value="TRNASYNTHTHR"/>
</dbReference>
<feature type="region of interest" description="Disordered" evidence="14">
    <location>
        <begin position="60"/>
        <end position="114"/>
    </location>
</feature>
<dbReference type="InterPro" id="IPR006195">
    <property type="entry name" value="aa-tRNA-synth_II"/>
</dbReference>
<dbReference type="SUPFAM" id="SSF81271">
    <property type="entry name" value="TGS-like"/>
    <property type="match status" value="1"/>
</dbReference>
<dbReference type="AlphaFoldDB" id="A0A9J8CD47"/>
<keyword evidence="4" id="KW-0963">Cytoplasm</keyword>
<evidence type="ECO:0000256" key="5">
    <source>
        <dbReference type="ARBA" id="ARBA00022598"/>
    </source>
</evidence>
<dbReference type="CDD" id="cd01667">
    <property type="entry name" value="TGS_ThrRS"/>
    <property type="match status" value="1"/>
</dbReference>
<evidence type="ECO:0000256" key="14">
    <source>
        <dbReference type="SAM" id="MobiDB-lite"/>
    </source>
</evidence>
<dbReference type="InterPro" id="IPR012947">
    <property type="entry name" value="tRNA_SAD"/>
</dbReference>
<comment type="subcellular location">
    <subcellularLocation>
        <location evidence="1">Cytoplasm</location>
    </subcellularLocation>
</comment>
<dbReference type="FunFam" id="3.30.930.10:FF:000009">
    <property type="entry name" value="Threonine--tRNA ligase 2, cytoplasmic"/>
    <property type="match status" value="1"/>
</dbReference>
<dbReference type="Ensembl" id="ENSCCRT00000159131.1">
    <property type="protein sequence ID" value="ENSCCRP00000167802.1"/>
    <property type="gene ID" value="ENSCCRG00000056083.1"/>
</dbReference>
<evidence type="ECO:0000256" key="10">
    <source>
        <dbReference type="ARBA" id="ARBA00031900"/>
    </source>
</evidence>
<dbReference type="GeneTree" id="ENSGT00940000154969"/>
<reference evidence="17" key="1">
    <citation type="submission" date="2025-08" db="UniProtKB">
        <authorList>
            <consortium name="Ensembl"/>
        </authorList>
    </citation>
    <scope>IDENTIFICATION</scope>
</reference>
<dbReference type="EC" id="6.1.1.3" evidence="3"/>
<dbReference type="SMART" id="SM00863">
    <property type="entry name" value="tRNA_SAD"/>
    <property type="match status" value="1"/>
</dbReference>
<dbReference type="InterPro" id="IPR012675">
    <property type="entry name" value="Beta-grasp_dom_sf"/>
</dbReference>
<evidence type="ECO:0000256" key="12">
    <source>
        <dbReference type="ARBA" id="ARBA00058080"/>
    </source>
</evidence>
<keyword evidence="18" id="KW-1185">Reference proteome</keyword>
<dbReference type="CDD" id="cd00860">
    <property type="entry name" value="ThrRS_anticodon"/>
    <property type="match status" value="1"/>
</dbReference>
<dbReference type="Gene3D" id="3.30.980.10">
    <property type="entry name" value="Threonyl-trna Synthetase, Chain A, domain 2"/>
    <property type="match status" value="1"/>
</dbReference>
<evidence type="ECO:0000256" key="3">
    <source>
        <dbReference type="ARBA" id="ARBA00013163"/>
    </source>
</evidence>
<keyword evidence="5" id="KW-0436">Ligase</keyword>
<evidence type="ECO:0000256" key="13">
    <source>
        <dbReference type="SAM" id="Coils"/>
    </source>
</evidence>
<evidence type="ECO:0000256" key="8">
    <source>
        <dbReference type="ARBA" id="ARBA00022917"/>
    </source>
</evidence>
<evidence type="ECO:0000313" key="18">
    <source>
        <dbReference type="Proteomes" id="UP001108240"/>
    </source>
</evidence>
<evidence type="ECO:0000259" key="16">
    <source>
        <dbReference type="PROSITE" id="PS51880"/>
    </source>
</evidence>
<dbReference type="PROSITE" id="PS50862">
    <property type="entry name" value="AA_TRNA_LIGASE_II"/>
    <property type="match status" value="1"/>
</dbReference>
<dbReference type="HAMAP" id="MF_00184">
    <property type="entry name" value="Thr_tRNA_synth"/>
    <property type="match status" value="1"/>
</dbReference>
<evidence type="ECO:0000256" key="7">
    <source>
        <dbReference type="ARBA" id="ARBA00022840"/>
    </source>
</evidence>
<dbReference type="Pfam" id="PF07973">
    <property type="entry name" value="tRNA_SAD"/>
    <property type="match status" value="1"/>
</dbReference>
<feature type="compositionally biased region" description="Basic and acidic residues" evidence="14">
    <location>
        <begin position="60"/>
        <end position="70"/>
    </location>
</feature>
<dbReference type="GO" id="GO:0005739">
    <property type="term" value="C:mitochondrion"/>
    <property type="evidence" value="ECO:0007669"/>
    <property type="project" value="TreeGrafter"/>
</dbReference>
<dbReference type="PANTHER" id="PTHR11451:SF51">
    <property type="entry name" value="THREONINE--TRNA LIGASE"/>
    <property type="match status" value="1"/>
</dbReference>
<dbReference type="Pfam" id="PF03129">
    <property type="entry name" value="HGTP_anticodon"/>
    <property type="match status" value="1"/>
</dbReference>
<dbReference type="Gene3D" id="3.40.50.800">
    <property type="entry name" value="Anticodon-binding domain"/>
    <property type="match status" value="1"/>
</dbReference>
<dbReference type="PANTHER" id="PTHR11451">
    <property type="entry name" value="THREONINE-TRNA LIGASE"/>
    <property type="match status" value="1"/>
</dbReference>
<dbReference type="GO" id="GO:0005524">
    <property type="term" value="F:ATP binding"/>
    <property type="evidence" value="ECO:0007669"/>
    <property type="project" value="UniProtKB-KW"/>
</dbReference>
<feature type="coiled-coil region" evidence="13">
    <location>
        <begin position="5"/>
        <end position="57"/>
    </location>
</feature>
<dbReference type="FunFam" id="3.40.50.800:FF:000003">
    <property type="entry name" value="Threonine--tRNA ligase 2, cytoplasmic"/>
    <property type="match status" value="1"/>
</dbReference>
<dbReference type="Pfam" id="PF00587">
    <property type="entry name" value="tRNA-synt_2b"/>
    <property type="match status" value="1"/>
</dbReference>
<dbReference type="SUPFAM" id="SSF55681">
    <property type="entry name" value="Class II aaRS and biotin synthetases"/>
    <property type="match status" value="1"/>
</dbReference>
<dbReference type="PROSITE" id="PS51880">
    <property type="entry name" value="TGS"/>
    <property type="match status" value="1"/>
</dbReference>
<evidence type="ECO:0000313" key="17">
    <source>
        <dbReference type="Ensembl" id="ENSCCRP00000167802.1"/>
    </source>
</evidence>
<dbReference type="Proteomes" id="UP001108240">
    <property type="component" value="Unplaced"/>
</dbReference>
<evidence type="ECO:0000259" key="15">
    <source>
        <dbReference type="PROSITE" id="PS50862"/>
    </source>
</evidence>
<evidence type="ECO:0000256" key="4">
    <source>
        <dbReference type="ARBA" id="ARBA00022490"/>
    </source>
</evidence>
<dbReference type="InterPro" id="IPR047246">
    <property type="entry name" value="ThrRS_anticodon"/>
</dbReference>
<evidence type="ECO:0000256" key="9">
    <source>
        <dbReference type="ARBA" id="ARBA00023146"/>
    </source>
</evidence>
<feature type="domain" description="Aminoacyl-transfer RNA synthetases class-II family profile" evidence="15">
    <location>
        <begin position="346"/>
        <end position="616"/>
    </location>
</feature>
<sequence length="714" mass="82132">MAARLSAQEEQIEALSREILRLQDGLTGGFLSCDPSLDALRAENEKLRYRALHLRRSLREEQQLQERDQSQRTSSQKSQNKPEELKEKSHAKQNAAPPQSSASGVQVKNKKKEKVKAELDPWPVFVSDRLQLYERLKKESDALLAERAAGGHSISVQLPDGQTLKATAWVSSPYQLACSISQALADSCVIARVDGELWDLDRPLETDCSLELLRFDHEDAQVYWHSSAHVLGECRILNEKVSTPTTTVYRCGPLIDLCRGPHVRHTGKIKALKIYKNSSTYWEGRSDMETLQRIYGISFPDGKMLKEWERFQEEAKNRDHRKIGKDQELFFFHDLSPGSCFFLPRGAYIYNTLTEFIREEYSRRGFQEVASPNIYNSKLWETSGHWQHYSENMFSFPVEQDIFALKPMNCPGHCLMFSHRPRSWRELPLRLADFGVLHRNELSGTLTGLTRVRRFQQDDAHIFCTMDQIESEMKGCLDFLRCVYDVFGFSFQLHLSTRPEKFLGDIAVWNQAEKQLENSLNEFGEPWKLNPGDGAFYGPKIDITIKDAIGRYHQCATIQLDFQLPIRFNLTYDKDRPVIIHRAILGSVERMIAILTENYAGKWPLWLSPRQVMLVPVNPSLEEYAKQVCERFVEAGFMADADLDSGCLLNKKIRNAQLAQYNFILVVGEKERAASSVNVRTRDNKVHGELSVHEVMQRLTLLRQSRCRSAEEDF</sequence>
<dbReference type="CDD" id="cd00771">
    <property type="entry name" value="ThrRS_core"/>
    <property type="match status" value="1"/>
</dbReference>
<keyword evidence="8" id="KW-0648">Protein biosynthesis</keyword>
<comment type="similarity">
    <text evidence="2">Belongs to the class-II aminoacyl-tRNA synthetase family.</text>
</comment>
<dbReference type="Gene3D" id="3.30.930.10">
    <property type="entry name" value="Bira Bifunctional Protein, Domain 2"/>
    <property type="match status" value="1"/>
</dbReference>
<dbReference type="InterPro" id="IPR004154">
    <property type="entry name" value="Anticodon-bd"/>
</dbReference>
<dbReference type="InterPro" id="IPR004095">
    <property type="entry name" value="TGS"/>
</dbReference>
<evidence type="ECO:0000256" key="1">
    <source>
        <dbReference type="ARBA" id="ARBA00004496"/>
    </source>
</evidence>
<dbReference type="InterPro" id="IPR012676">
    <property type="entry name" value="TGS-like"/>
</dbReference>
<comment type="function">
    <text evidence="12">Catalyzes the attachment of threonine to tRNA(Thr) in a two-step reaction: threonine is first activated by ATP to form Thr-AMP and then transferred to the acceptor end of tRNA(Thr). Also edits incorrectly charged tRNA(Thr) via its editing domain, at the post-transfer stage.</text>
</comment>
<dbReference type="SUPFAM" id="SSF55186">
    <property type="entry name" value="ThrRS/AlaRS common domain"/>
    <property type="match status" value="1"/>
</dbReference>
<dbReference type="GO" id="GO:0004829">
    <property type="term" value="F:threonine-tRNA ligase activity"/>
    <property type="evidence" value="ECO:0007669"/>
    <property type="project" value="UniProtKB-EC"/>
</dbReference>
<keyword evidence="6" id="KW-0547">Nucleotide-binding</keyword>
<dbReference type="Gene3D" id="3.10.20.30">
    <property type="match status" value="1"/>
</dbReference>
<proteinExistence type="inferred from homology"/>